<evidence type="ECO:0000313" key="2">
    <source>
        <dbReference type="EMBL" id="OVF08968.1"/>
    </source>
</evidence>
<dbReference type="InterPro" id="IPR045002">
    <property type="entry name" value="Ech1-like"/>
</dbReference>
<keyword evidence="2" id="KW-0378">Hydrolase</keyword>
<comment type="caution">
    <text evidence="2">The sequence shown here is derived from an EMBL/GenBank/DDBJ whole genome shotgun (WGS) entry which is preliminary data.</text>
</comment>
<name>A0AA91Q1J9_CLALS</name>
<gene>
    <name evidence="2" type="ORF">A9F13_06g00957</name>
</gene>
<dbReference type="PANTHER" id="PTHR43149:SF1">
    <property type="entry name" value="DELTA(3,5)-DELTA(2,4)-DIENOYL-COA ISOMERASE, MITOCHONDRIAL"/>
    <property type="match status" value="1"/>
</dbReference>
<reference evidence="2 3" key="1">
    <citation type="submission" date="2017-04" db="EMBL/GenBank/DDBJ databases">
        <title>Draft genome of the yeast Clavispora lusitaniae type strain CBS 6936.</title>
        <authorList>
            <person name="Durrens P."/>
            <person name="Klopp C."/>
            <person name="Biteau N."/>
            <person name="Fitton-Ouhabi V."/>
            <person name="Dementhon K."/>
            <person name="Accoceberry I."/>
            <person name="Sherman D.J."/>
            <person name="Noel T."/>
        </authorList>
    </citation>
    <scope>NUCLEOTIDE SEQUENCE [LARGE SCALE GENOMIC DNA]</scope>
    <source>
        <strain evidence="2 3">CBS 6936</strain>
    </source>
</reference>
<dbReference type="Gene3D" id="3.90.226.10">
    <property type="entry name" value="2-enoyl-CoA Hydratase, Chain A, domain 1"/>
    <property type="match status" value="1"/>
</dbReference>
<dbReference type="Proteomes" id="UP000195602">
    <property type="component" value="Unassembled WGS sequence"/>
</dbReference>
<comment type="similarity">
    <text evidence="1">Belongs to the enoyl-CoA hydratase/isomerase family.</text>
</comment>
<proteinExistence type="inferred from homology"/>
<accession>A0AA91Q1J9</accession>
<dbReference type="GO" id="GO:0005739">
    <property type="term" value="C:mitochondrion"/>
    <property type="evidence" value="ECO:0007669"/>
    <property type="project" value="TreeGrafter"/>
</dbReference>
<dbReference type="AlphaFoldDB" id="A0AA91Q1J9"/>
<protein>
    <submittedName>
        <fullName evidence="2">3-hydroxyisobutyryl-CoA hydrolase</fullName>
    </submittedName>
</protein>
<dbReference type="KEGG" id="clus:A9F13_06g00957"/>
<organism evidence="2 3">
    <name type="scientific">Clavispora lusitaniae</name>
    <name type="common">Candida lusitaniae</name>
    <dbReference type="NCBI Taxonomy" id="36911"/>
    <lineage>
        <taxon>Eukaryota</taxon>
        <taxon>Fungi</taxon>
        <taxon>Dikarya</taxon>
        <taxon>Ascomycota</taxon>
        <taxon>Saccharomycotina</taxon>
        <taxon>Pichiomycetes</taxon>
        <taxon>Metschnikowiaceae</taxon>
        <taxon>Clavispora</taxon>
    </lineage>
</organism>
<dbReference type="PANTHER" id="PTHR43149">
    <property type="entry name" value="ENOYL-COA HYDRATASE"/>
    <property type="match status" value="1"/>
</dbReference>
<dbReference type="Pfam" id="PF00378">
    <property type="entry name" value="ECH_1"/>
    <property type="match status" value="1"/>
</dbReference>
<dbReference type="EMBL" id="LYUB02000006">
    <property type="protein sequence ID" value="OVF08968.1"/>
    <property type="molecule type" value="Genomic_DNA"/>
</dbReference>
<dbReference type="GO" id="GO:0016787">
    <property type="term" value="F:hydrolase activity"/>
    <property type="evidence" value="ECO:0007669"/>
    <property type="project" value="UniProtKB-KW"/>
</dbReference>
<dbReference type="InterPro" id="IPR029045">
    <property type="entry name" value="ClpP/crotonase-like_dom_sf"/>
</dbReference>
<dbReference type="SUPFAM" id="SSF52096">
    <property type="entry name" value="ClpP/crotonase"/>
    <property type="match status" value="1"/>
</dbReference>
<dbReference type="InterPro" id="IPR001753">
    <property type="entry name" value="Enoyl-CoA_hydra/iso"/>
</dbReference>
<evidence type="ECO:0000256" key="1">
    <source>
        <dbReference type="ARBA" id="ARBA00005254"/>
    </source>
</evidence>
<dbReference type="GO" id="GO:0051750">
    <property type="term" value="F:delta(3,5)-delta(2,4)-dienoyl-CoA isomerase activity"/>
    <property type="evidence" value="ECO:0007669"/>
    <property type="project" value="TreeGrafter"/>
</dbReference>
<dbReference type="CDD" id="cd06558">
    <property type="entry name" value="crotonase-like"/>
    <property type="match status" value="1"/>
</dbReference>
<sequence length="273" mass="30365">MVFKAENFSKSEKWIVSEIDPGFIHVQYNNPKTLNAYDTEDWKMYQEILTGLENDPETKIILISSAVPKSFSSGLNLTSAMGLMSGKEDWSFKDREKFMYQHIREFQDAVTMPARMRTPTIALINGICFGLGLDLVSACSIRVVVEGARLSIREIKIGIVADMGSLQRMSNLVNNKSLMYQYALTGEIFSAQDALSLGFVSKIVPDLESGLTYCKELGSNINQNEQWAIKGTKESIQYMVDGGTHEQGLLNIADYNAAQLVGGFPKNNFGSKL</sequence>
<evidence type="ECO:0000313" key="3">
    <source>
        <dbReference type="Proteomes" id="UP000195602"/>
    </source>
</evidence>